<evidence type="ECO:0000313" key="6">
    <source>
        <dbReference type="Proteomes" id="UP000789845"/>
    </source>
</evidence>
<dbReference type="Proteomes" id="UP000789845">
    <property type="component" value="Unassembled WGS sequence"/>
</dbReference>
<sequence>MSNKIFDAILTQAITKVKTEKQQKIVESAIQLFAEKGYSNTSTAEIAKASGVSEGTIFKHYGTKDKLLLSVILPFVSELFPYMAQELIKKTMSENTTTFEQFLRSLIKDRVEFVTENREIFQIVVKEIVYKDELKKELLPYALANIPPIFKKVLEEFRERGELVDLPADKILKNLVTFLGGFFVSRFLLIDDFNVSEEEIEDAIQFVMNGLRNPQNNALE</sequence>
<gene>
    <name evidence="5" type="primary">slmA</name>
    <name evidence="5" type="ORF">NEOCIP111885_03170</name>
</gene>
<feature type="DNA-binding region" description="H-T-H motif" evidence="3">
    <location>
        <begin position="42"/>
        <end position="61"/>
    </location>
</feature>
<feature type="domain" description="HTH tetR-type" evidence="4">
    <location>
        <begin position="19"/>
        <end position="79"/>
    </location>
</feature>
<keyword evidence="6" id="KW-1185">Reference proteome</keyword>
<dbReference type="AlphaFoldDB" id="A0A9C7GBY7"/>
<dbReference type="GO" id="GO:0003677">
    <property type="term" value="F:DNA binding"/>
    <property type="evidence" value="ECO:0007669"/>
    <property type="project" value="UniProtKB-UniRule"/>
</dbReference>
<keyword evidence="1" id="KW-0678">Repressor</keyword>
<dbReference type="SUPFAM" id="SSF48498">
    <property type="entry name" value="Tetracyclin repressor-like, C-terminal domain"/>
    <property type="match status" value="1"/>
</dbReference>
<comment type="caution">
    <text evidence="5">The sequence shown here is derived from an EMBL/GenBank/DDBJ whole genome shotgun (WGS) entry which is preliminary data.</text>
</comment>
<evidence type="ECO:0000256" key="2">
    <source>
        <dbReference type="ARBA" id="ARBA00023125"/>
    </source>
</evidence>
<accession>A0A9C7GBY7</accession>
<dbReference type="Gene3D" id="1.10.357.10">
    <property type="entry name" value="Tetracycline Repressor, domain 2"/>
    <property type="match status" value="1"/>
</dbReference>
<dbReference type="PANTHER" id="PTHR43479">
    <property type="entry name" value="ACREF/ENVCD OPERON REPRESSOR-RELATED"/>
    <property type="match status" value="1"/>
</dbReference>
<evidence type="ECO:0000259" key="4">
    <source>
        <dbReference type="PROSITE" id="PS50977"/>
    </source>
</evidence>
<evidence type="ECO:0000256" key="3">
    <source>
        <dbReference type="PROSITE-ProRule" id="PRU00335"/>
    </source>
</evidence>
<organism evidence="5 6">
    <name type="scientific">Pseudoneobacillus rhizosphaerae</name>
    <dbReference type="NCBI Taxonomy" id="2880968"/>
    <lineage>
        <taxon>Bacteria</taxon>
        <taxon>Bacillati</taxon>
        <taxon>Bacillota</taxon>
        <taxon>Bacilli</taxon>
        <taxon>Bacillales</taxon>
        <taxon>Bacillaceae</taxon>
        <taxon>Pseudoneobacillus</taxon>
    </lineage>
</organism>
<dbReference type="InterPro" id="IPR009057">
    <property type="entry name" value="Homeodomain-like_sf"/>
</dbReference>
<dbReference type="InterPro" id="IPR001647">
    <property type="entry name" value="HTH_TetR"/>
</dbReference>
<keyword evidence="2 3" id="KW-0238">DNA-binding</keyword>
<reference evidence="5" key="1">
    <citation type="submission" date="2021-10" db="EMBL/GenBank/DDBJ databases">
        <authorList>
            <person name="Criscuolo A."/>
        </authorList>
    </citation>
    <scope>NUCLEOTIDE SEQUENCE</scope>
    <source>
        <strain evidence="5">CIP111885</strain>
    </source>
</reference>
<dbReference type="Gene3D" id="1.10.10.60">
    <property type="entry name" value="Homeodomain-like"/>
    <property type="match status" value="1"/>
</dbReference>
<dbReference type="RefSeq" id="WP_230497660.1">
    <property type="nucleotide sequence ID" value="NZ_CAKJTG010000019.1"/>
</dbReference>
<evidence type="ECO:0000313" key="5">
    <source>
        <dbReference type="EMBL" id="CAG9609428.1"/>
    </source>
</evidence>
<dbReference type="PRINTS" id="PR00455">
    <property type="entry name" value="HTHTETR"/>
</dbReference>
<name>A0A9C7GBY7_9BACI</name>
<protein>
    <submittedName>
        <fullName evidence="5">Nucleoid occlusion factor SlmA</fullName>
    </submittedName>
</protein>
<dbReference type="PROSITE" id="PS50977">
    <property type="entry name" value="HTH_TETR_2"/>
    <property type="match status" value="1"/>
</dbReference>
<proteinExistence type="predicted"/>
<dbReference type="Pfam" id="PF00440">
    <property type="entry name" value="TetR_N"/>
    <property type="match status" value="1"/>
</dbReference>
<evidence type="ECO:0000256" key="1">
    <source>
        <dbReference type="ARBA" id="ARBA00022491"/>
    </source>
</evidence>
<dbReference type="SUPFAM" id="SSF46689">
    <property type="entry name" value="Homeodomain-like"/>
    <property type="match status" value="1"/>
</dbReference>
<dbReference type="EMBL" id="CAKJTG010000019">
    <property type="protein sequence ID" value="CAG9609428.1"/>
    <property type="molecule type" value="Genomic_DNA"/>
</dbReference>
<dbReference type="InterPro" id="IPR050624">
    <property type="entry name" value="HTH-type_Tx_Regulator"/>
</dbReference>
<dbReference type="PANTHER" id="PTHR43479:SF11">
    <property type="entry name" value="ACREF_ENVCD OPERON REPRESSOR-RELATED"/>
    <property type="match status" value="1"/>
</dbReference>
<dbReference type="InterPro" id="IPR036271">
    <property type="entry name" value="Tet_transcr_reg_TetR-rel_C_sf"/>
</dbReference>